<dbReference type="Gene3D" id="3.90.220.20">
    <property type="entry name" value="DNA methylase specificity domains"/>
    <property type="match status" value="1"/>
</dbReference>
<keyword evidence="1" id="KW-0680">Restriction system</keyword>
<dbReference type="Gene3D" id="3.40.50.150">
    <property type="entry name" value="Vaccinia Virus protein VP39"/>
    <property type="match status" value="1"/>
</dbReference>
<evidence type="ECO:0000313" key="5">
    <source>
        <dbReference type="Proteomes" id="UP001500443"/>
    </source>
</evidence>
<dbReference type="EMBL" id="BAAAPF010000006">
    <property type="protein sequence ID" value="GAA2109615.1"/>
    <property type="molecule type" value="Genomic_DNA"/>
</dbReference>
<dbReference type="Proteomes" id="UP001500443">
    <property type="component" value="Unassembled WGS sequence"/>
</dbReference>
<comment type="caution">
    <text evidence="4">The sequence shown here is derived from an EMBL/GenBank/DDBJ whole genome shotgun (WGS) entry which is preliminary data.</text>
</comment>
<dbReference type="Pfam" id="PF02384">
    <property type="entry name" value="N6_Mtase"/>
    <property type="match status" value="1"/>
</dbReference>
<feature type="domain" description="DNA methylase adenine-specific" evidence="3">
    <location>
        <begin position="143"/>
        <end position="364"/>
    </location>
</feature>
<dbReference type="SUPFAM" id="SSF116734">
    <property type="entry name" value="DNA methylase specificity domain"/>
    <property type="match status" value="1"/>
</dbReference>
<evidence type="ECO:0000256" key="1">
    <source>
        <dbReference type="ARBA" id="ARBA00022747"/>
    </source>
</evidence>
<dbReference type="PRINTS" id="PR00507">
    <property type="entry name" value="N12N6MTFRASE"/>
</dbReference>
<reference evidence="4 5" key="1">
    <citation type="journal article" date="2019" name="Int. J. Syst. Evol. Microbiol.">
        <title>The Global Catalogue of Microorganisms (GCM) 10K type strain sequencing project: providing services to taxonomists for standard genome sequencing and annotation.</title>
        <authorList>
            <consortium name="The Broad Institute Genomics Platform"/>
            <consortium name="The Broad Institute Genome Sequencing Center for Infectious Disease"/>
            <person name="Wu L."/>
            <person name="Ma J."/>
        </authorList>
    </citation>
    <scope>NUCLEOTIDE SEQUENCE [LARGE SCALE GENOMIC DNA]</scope>
    <source>
        <strain evidence="4 5">JCM 15481</strain>
    </source>
</reference>
<dbReference type="SUPFAM" id="SSF53335">
    <property type="entry name" value="S-adenosyl-L-methionine-dependent methyltransferases"/>
    <property type="match status" value="1"/>
</dbReference>
<dbReference type="GO" id="GO:0032259">
    <property type="term" value="P:methylation"/>
    <property type="evidence" value="ECO:0007669"/>
    <property type="project" value="UniProtKB-KW"/>
</dbReference>
<keyword evidence="4" id="KW-0808">Transferase</keyword>
<evidence type="ECO:0000313" key="4">
    <source>
        <dbReference type="EMBL" id="GAA2109615.1"/>
    </source>
</evidence>
<protein>
    <submittedName>
        <fullName evidence="4">N-6 DNA methylase</fullName>
    </submittedName>
</protein>
<evidence type="ECO:0000259" key="3">
    <source>
        <dbReference type="Pfam" id="PF02384"/>
    </source>
</evidence>
<accession>A0ABN2XGA9</accession>
<dbReference type="InterPro" id="IPR036388">
    <property type="entry name" value="WH-like_DNA-bd_sf"/>
</dbReference>
<dbReference type="GO" id="GO:0008168">
    <property type="term" value="F:methyltransferase activity"/>
    <property type="evidence" value="ECO:0007669"/>
    <property type="project" value="UniProtKB-KW"/>
</dbReference>
<organism evidence="4 5">
    <name type="scientific">Streptomyces synnematoformans</name>
    <dbReference type="NCBI Taxonomy" id="415721"/>
    <lineage>
        <taxon>Bacteria</taxon>
        <taxon>Bacillati</taxon>
        <taxon>Actinomycetota</taxon>
        <taxon>Actinomycetes</taxon>
        <taxon>Kitasatosporales</taxon>
        <taxon>Streptomycetaceae</taxon>
        <taxon>Streptomyces</taxon>
    </lineage>
</organism>
<dbReference type="InterPro" id="IPR029063">
    <property type="entry name" value="SAM-dependent_MTases_sf"/>
</dbReference>
<proteinExistence type="predicted"/>
<sequence length="663" mass="70912">MTLAGIARIAGVGRAAVSNWRRRHDDFPAPVGGTDVSPQFSLAEVERWLEDQKKIRPAAQGLDRLWPQLEAMGDRDVTGMVIAAVGARLAQVDEHTVIPVKLSTEQRRLVGRVVDLAAQEKPDKSFERLLARWLRVHTRQIVTTPAVLADLMVEVAATLYGPGNPSTVLDPACGTGSLLRAAAQRWNSSQQTELRGQDRDPVLATMTAIRLMVSGAASTDAVRTGVTAADTLLDDIHAAVEADVVVSSPPSNDRDWGYSELATDPRWVFGQPPRTEPELAWVQHAVSALAPGGTAVLLLPPGVASRRAGRRIRAALLRSGTLRAIVALPPGAAAPYGLGLHLWVLRKSAEPPVDAEFLVVDAKDRTLPTASGRPEIDWSGLSDQVLRALAGRAVQGAQSLPVIDLLDERVDLTPARHVPVTTEALGDDLREGWKRLGARLGELSGLRDLLADIEPAPTGHEAAPAATTMADLERAGALELRGGQAVAEQQLHRGDVSRGGVPVVLVSDLLLTGAPGQWMAARTVSDQARAGTLTVAQAGDIVVSGAARSFDAWVVTDYRMVLGPQLYAVSVEETVLDPWFLAGCLRAPANKRQAGTHASTSSRVDVRRLQVPRLSLSEQHFYADVFRSLTAFEQTLRDLGAEGAGLVQSISDLLAAGRLPRRE</sequence>
<dbReference type="InterPro" id="IPR003356">
    <property type="entry name" value="DNA_methylase_A-5"/>
</dbReference>
<keyword evidence="4" id="KW-0489">Methyltransferase</keyword>
<name>A0ABN2XGA9_9ACTN</name>
<gene>
    <name evidence="4" type="ORF">GCM10009802_06100</name>
</gene>
<dbReference type="Gene3D" id="1.10.10.10">
    <property type="entry name" value="Winged helix-like DNA-binding domain superfamily/Winged helix DNA-binding domain"/>
    <property type="match status" value="1"/>
</dbReference>
<evidence type="ECO:0000256" key="2">
    <source>
        <dbReference type="ARBA" id="ARBA00023125"/>
    </source>
</evidence>
<dbReference type="InterPro" id="IPR044946">
    <property type="entry name" value="Restrct_endonuc_typeI_TRD_sf"/>
</dbReference>
<keyword evidence="2" id="KW-0238">DNA-binding</keyword>
<dbReference type="PANTHER" id="PTHR42998">
    <property type="entry name" value="TYPE I RESTRICTION ENZYME HINDVIIP M PROTEIN-RELATED"/>
    <property type="match status" value="1"/>
</dbReference>
<dbReference type="InterPro" id="IPR052916">
    <property type="entry name" value="Type-I_RE_MTase_Subunit"/>
</dbReference>
<dbReference type="PANTHER" id="PTHR42998:SF1">
    <property type="entry name" value="TYPE I RESTRICTION ENZYME HINDI METHYLASE SUBUNIT"/>
    <property type="match status" value="1"/>
</dbReference>
<keyword evidence="5" id="KW-1185">Reference proteome</keyword>